<evidence type="ECO:0000313" key="1">
    <source>
        <dbReference type="EMBL" id="KAH0558900.1"/>
    </source>
</evidence>
<accession>A0A9P8LB39</accession>
<dbReference type="EMBL" id="JAGHQM010000707">
    <property type="protein sequence ID" value="KAH0558900.1"/>
    <property type="molecule type" value="Genomic_DNA"/>
</dbReference>
<evidence type="ECO:0000313" key="2">
    <source>
        <dbReference type="Proteomes" id="UP000750711"/>
    </source>
</evidence>
<organism evidence="1 2">
    <name type="scientific">Trichoglossum hirsutum</name>
    <dbReference type="NCBI Taxonomy" id="265104"/>
    <lineage>
        <taxon>Eukaryota</taxon>
        <taxon>Fungi</taxon>
        <taxon>Dikarya</taxon>
        <taxon>Ascomycota</taxon>
        <taxon>Pezizomycotina</taxon>
        <taxon>Geoglossomycetes</taxon>
        <taxon>Geoglossales</taxon>
        <taxon>Geoglossaceae</taxon>
        <taxon>Trichoglossum</taxon>
    </lineage>
</organism>
<dbReference type="Proteomes" id="UP000750711">
    <property type="component" value="Unassembled WGS sequence"/>
</dbReference>
<dbReference type="AlphaFoldDB" id="A0A9P8LB39"/>
<dbReference type="SUPFAM" id="SSF75304">
    <property type="entry name" value="Amidase signature (AS) enzymes"/>
    <property type="match status" value="1"/>
</dbReference>
<dbReference type="InterPro" id="IPR036928">
    <property type="entry name" value="AS_sf"/>
</dbReference>
<sequence length="257" mass="29800">MWPFFLTVQDLQNVCCHLNIALGPGVERTHISLEKIWAEKAGTQQPIGQYLNQTFVNIYAADQWQLFKDFVAEYKDRFGRSPILNPEGQFKMDFLQTTKKELQDRGLQEQNTYKAWFDKHIITTDEEGCSNALFLTPWSSGEPDYRDTYRERPSWAGDGFRYWFVCPYAEAPEMIIPIGQMSRVTHQREWLPVAIGVMSAKGTDIDLVELIRDMMVETGMETQVKVGRTPFQMRDDHESVLKQEDGQRSLRLFDPSG</sequence>
<reference evidence="1" key="1">
    <citation type="submission" date="2021-03" db="EMBL/GenBank/DDBJ databases">
        <title>Comparative genomics and phylogenomic investigation of the class Geoglossomycetes provide insights into ecological specialization and systematics.</title>
        <authorList>
            <person name="Melie T."/>
            <person name="Pirro S."/>
            <person name="Miller A.N."/>
            <person name="Quandt A."/>
        </authorList>
    </citation>
    <scope>NUCLEOTIDE SEQUENCE</scope>
    <source>
        <strain evidence="1">CAQ_001_2017</strain>
    </source>
</reference>
<name>A0A9P8LB39_9PEZI</name>
<proteinExistence type="predicted"/>
<comment type="caution">
    <text evidence="1">The sequence shown here is derived from an EMBL/GenBank/DDBJ whole genome shotgun (WGS) entry which is preliminary data.</text>
</comment>
<gene>
    <name evidence="1" type="ORF">GP486_004471</name>
</gene>
<protein>
    <submittedName>
        <fullName evidence="1">Uncharacterized protein</fullName>
    </submittedName>
</protein>
<keyword evidence="2" id="KW-1185">Reference proteome</keyword>
<dbReference type="Gene3D" id="3.90.1300.10">
    <property type="entry name" value="Amidase signature (AS) domain"/>
    <property type="match status" value="1"/>
</dbReference>